<name>A0A9Q3EM55_9BASI</name>
<accession>A0A9Q3EM55</accession>
<evidence type="ECO:0000313" key="1">
    <source>
        <dbReference type="EMBL" id="MBW0522457.1"/>
    </source>
</evidence>
<gene>
    <name evidence="1" type="ORF">O181_062172</name>
</gene>
<evidence type="ECO:0000313" key="2">
    <source>
        <dbReference type="Proteomes" id="UP000765509"/>
    </source>
</evidence>
<proteinExistence type="predicted"/>
<dbReference type="EMBL" id="AVOT02029557">
    <property type="protein sequence ID" value="MBW0522457.1"/>
    <property type="molecule type" value="Genomic_DNA"/>
</dbReference>
<comment type="caution">
    <text evidence="1">The sequence shown here is derived from an EMBL/GenBank/DDBJ whole genome shotgun (WGS) entry which is preliminary data.</text>
</comment>
<dbReference type="AlphaFoldDB" id="A0A9Q3EM55"/>
<organism evidence="1 2">
    <name type="scientific">Austropuccinia psidii MF-1</name>
    <dbReference type="NCBI Taxonomy" id="1389203"/>
    <lineage>
        <taxon>Eukaryota</taxon>
        <taxon>Fungi</taxon>
        <taxon>Dikarya</taxon>
        <taxon>Basidiomycota</taxon>
        <taxon>Pucciniomycotina</taxon>
        <taxon>Pucciniomycetes</taxon>
        <taxon>Pucciniales</taxon>
        <taxon>Sphaerophragmiaceae</taxon>
        <taxon>Austropuccinia</taxon>
    </lineage>
</organism>
<sequence length="110" mass="12904">MKTPNRHVLRWKIAIQEYRGNITIVHKDGNIHKNADELRICKLPNDIDNPSYVPEEGSSKVLIKGISVTDMNTTFFEEVRNSCWYQLNSCYSRERMEAQTTQRLLEDRFG</sequence>
<reference evidence="1" key="1">
    <citation type="submission" date="2021-03" db="EMBL/GenBank/DDBJ databases">
        <title>Draft genome sequence of rust myrtle Austropuccinia psidii MF-1, a brazilian biotype.</title>
        <authorList>
            <person name="Quecine M.C."/>
            <person name="Pachon D.M.R."/>
            <person name="Bonatelli M.L."/>
            <person name="Correr F.H."/>
            <person name="Franceschini L.M."/>
            <person name="Leite T.F."/>
            <person name="Margarido G.R.A."/>
            <person name="Almeida C.A."/>
            <person name="Ferrarezi J.A."/>
            <person name="Labate C.A."/>
        </authorList>
    </citation>
    <scope>NUCLEOTIDE SEQUENCE</scope>
    <source>
        <strain evidence="1">MF-1</strain>
    </source>
</reference>
<dbReference type="Proteomes" id="UP000765509">
    <property type="component" value="Unassembled WGS sequence"/>
</dbReference>
<protein>
    <submittedName>
        <fullName evidence="1">Uncharacterized protein</fullName>
    </submittedName>
</protein>
<keyword evidence="2" id="KW-1185">Reference proteome</keyword>
<dbReference type="OrthoDB" id="2507171at2759"/>